<protein>
    <submittedName>
        <fullName evidence="1">Uncharacterized protein</fullName>
    </submittedName>
</protein>
<gene>
    <name evidence="1" type="ORF">SEV965_LOCUS34312</name>
</gene>
<dbReference type="EMBL" id="CAJNOU010005036">
    <property type="protein sequence ID" value="CAF1464114.1"/>
    <property type="molecule type" value="Genomic_DNA"/>
</dbReference>
<proteinExistence type="predicted"/>
<sequence length="116" mass="13624">MMNKINDDLRISRESNDYIEIEPEKWTEQIKELRQLIDKTVDIDSTEDDHIKSSIPTCSEHYYHYSSVCDKNSYFTGIHQIRCRIENVTMASVFFSTLISSQAKIPWIMHSSLIYG</sequence>
<evidence type="ECO:0000313" key="2">
    <source>
        <dbReference type="Proteomes" id="UP000663889"/>
    </source>
</evidence>
<dbReference type="Proteomes" id="UP000663889">
    <property type="component" value="Unassembled WGS sequence"/>
</dbReference>
<organism evidence="1 2">
    <name type="scientific">Rotaria sordida</name>
    <dbReference type="NCBI Taxonomy" id="392033"/>
    <lineage>
        <taxon>Eukaryota</taxon>
        <taxon>Metazoa</taxon>
        <taxon>Spiralia</taxon>
        <taxon>Gnathifera</taxon>
        <taxon>Rotifera</taxon>
        <taxon>Eurotatoria</taxon>
        <taxon>Bdelloidea</taxon>
        <taxon>Philodinida</taxon>
        <taxon>Philodinidae</taxon>
        <taxon>Rotaria</taxon>
    </lineage>
</organism>
<evidence type="ECO:0000313" key="1">
    <source>
        <dbReference type="EMBL" id="CAF1464114.1"/>
    </source>
</evidence>
<comment type="caution">
    <text evidence="1">The sequence shown here is derived from an EMBL/GenBank/DDBJ whole genome shotgun (WGS) entry which is preliminary data.</text>
</comment>
<accession>A0A815QJG9</accession>
<reference evidence="1" key="1">
    <citation type="submission" date="2021-02" db="EMBL/GenBank/DDBJ databases">
        <authorList>
            <person name="Nowell W R."/>
        </authorList>
    </citation>
    <scope>NUCLEOTIDE SEQUENCE</scope>
</reference>
<dbReference type="AlphaFoldDB" id="A0A815QJG9"/>
<name>A0A815QJG9_9BILA</name>